<dbReference type="EMBL" id="AOMD01000005">
    <property type="protein sequence ID" value="EMA47424.1"/>
    <property type="molecule type" value="Genomic_DNA"/>
</dbReference>
<dbReference type="AlphaFoldDB" id="M0MRQ6"/>
<dbReference type="SUPFAM" id="SSF55298">
    <property type="entry name" value="YjgF-like"/>
    <property type="match status" value="1"/>
</dbReference>
<dbReference type="OrthoDB" id="371655at2157"/>
<protein>
    <submittedName>
        <fullName evidence="3">Translation initiation inhibitor</fullName>
    </submittedName>
</protein>
<dbReference type="InParanoid" id="M0MRQ6"/>
<dbReference type="PANTHER" id="PTHR11803:SF58">
    <property type="entry name" value="PROTEIN HMF1-RELATED"/>
    <property type="match status" value="1"/>
</dbReference>
<dbReference type="InterPro" id="IPR035959">
    <property type="entry name" value="RutC-like_sf"/>
</dbReference>
<proteinExistence type="inferred from homology"/>
<dbReference type="NCBIfam" id="TIGR00004">
    <property type="entry name" value="Rid family detoxifying hydrolase"/>
    <property type="match status" value="1"/>
</dbReference>
<dbReference type="Pfam" id="PF01042">
    <property type="entry name" value="Ribonuc_L-PSP"/>
    <property type="match status" value="1"/>
</dbReference>
<dbReference type="FunFam" id="3.30.1330.40:FF:000001">
    <property type="entry name" value="L-PSP family endoribonuclease"/>
    <property type="match status" value="1"/>
</dbReference>
<dbReference type="PANTHER" id="PTHR11803">
    <property type="entry name" value="2-IMINOBUTANOATE/2-IMINOPROPANOATE DEAMINASE RIDA"/>
    <property type="match status" value="1"/>
</dbReference>
<dbReference type="RefSeq" id="WP_006076146.1">
    <property type="nucleotide sequence ID" value="NZ_AOMD01000005.1"/>
</dbReference>
<name>M0MRQ6_9EURY</name>
<dbReference type="GO" id="GO:0019239">
    <property type="term" value="F:deaminase activity"/>
    <property type="evidence" value="ECO:0007669"/>
    <property type="project" value="TreeGrafter"/>
</dbReference>
<keyword evidence="4" id="KW-1185">Reference proteome</keyword>
<dbReference type="STRING" id="1227455.C449_01721"/>
<feature type="region of interest" description="Disordered" evidence="2">
    <location>
        <begin position="27"/>
        <end position="47"/>
    </location>
</feature>
<gene>
    <name evidence="3" type="ORF">C449_01721</name>
</gene>
<evidence type="ECO:0000313" key="4">
    <source>
        <dbReference type="Proteomes" id="UP000011669"/>
    </source>
</evidence>
<evidence type="ECO:0000313" key="3">
    <source>
        <dbReference type="EMBL" id="EMA47424.1"/>
    </source>
</evidence>
<comment type="caution">
    <text evidence="3">The sequence shown here is derived from an EMBL/GenBank/DDBJ whole genome shotgun (WGS) entry which is preliminary data.</text>
</comment>
<dbReference type="GO" id="GO:0005829">
    <property type="term" value="C:cytosol"/>
    <property type="evidence" value="ECO:0007669"/>
    <property type="project" value="TreeGrafter"/>
</dbReference>
<dbReference type="InterPro" id="IPR006056">
    <property type="entry name" value="RidA"/>
</dbReference>
<evidence type="ECO:0000256" key="1">
    <source>
        <dbReference type="ARBA" id="ARBA00010552"/>
    </source>
</evidence>
<organism evidence="3 4">
    <name type="scientific">Halococcus saccharolyticus DSM 5350</name>
    <dbReference type="NCBI Taxonomy" id="1227455"/>
    <lineage>
        <taxon>Archaea</taxon>
        <taxon>Methanobacteriati</taxon>
        <taxon>Methanobacteriota</taxon>
        <taxon>Stenosarchaea group</taxon>
        <taxon>Halobacteria</taxon>
        <taxon>Halobacteriales</taxon>
        <taxon>Halococcaceae</taxon>
        <taxon>Halococcus</taxon>
    </lineage>
</organism>
<dbReference type="Gene3D" id="3.30.1330.40">
    <property type="entry name" value="RutC-like"/>
    <property type="match status" value="1"/>
</dbReference>
<reference evidence="3 4" key="1">
    <citation type="journal article" date="2014" name="PLoS Genet.">
        <title>Phylogenetically driven sequencing of extremely halophilic archaea reveals strategies for static and dynamic osmo-response.</title>
        <authorList>
            <person name="Becker E.A."/>
            <person name="Seitzer P.M."/>
            <person name="Tritt A."/>
            <person name="Larsen D."/>
            <person name="Krusor M."/>
            <person name="Yao A.I."/>
            <person name="Wu D."/>
            <person name="Madern D."/>
            <person name="Eisen J.A."/>
            <person name="Darling A.E."/>
            <person name="Facciotti M.T."/>
        </authorList>
    </citation>
    <scope>NUCLEOTIDE SEQUENCE [LARGE SCALE GENOMIC DNA]</scope>
    <source>
        <strain evidence="3 4">DSM 5350</strain>
    </source>
</reference>
<accession>M0MRQ6</accession>
<dbReference type="CDD" id="cd00448">
    <property type="entry name" value="YjgF_YER057c_UK114_family"/>
    <property type="match status" value="1"/>
</dbReference>
<dbReference type="Proteomes" id="UP000011669">
    <property type="component" value="Unassembled WGS sequence"/>
</dbReference>
<comment type="similarity">
    <text evidence="1">Belongs to the RutC family.</text>
</comment>
<evidence type="ECO:0000256" key="2">
    <source>
        <dbReference type="SAM" id="MobiDB-lite"/>
    </source>
</evidence>
<dbReference type="InterPro" id="IPR006175">
    <property type="entry name" value="YjgF/YER057c/UK114"/>
</dbReference>
<dbReference type="PATRIC" id="fig|1227455.4.peg.357"/>
<sequence length="131" mass="14026">MNELETDDAPASIGPFSQGIVEGDTIYVSGQGPVDPDTGDVIEGSPGEQTRRTLENVGAVLRAADASLDDIVKTTVYLKDMRYYDEVNDVYGELLSEPYPARSAFEVVKLPVDIDVEIEAMATVPETGGAD</sequence>